<dbReference type="GO" id="GO:0015074">
    <property type="term" value="P:DNA integration"/>
    <property type="evidence" value="ECO:0007669"/>
    <property type="project" value="InterPro"/>
</dbReference>
<keyword evidence="1" id="KW-0233">DNA recombination</keyword>
<reference evidence="3" key="1">
    <citation type="submission" date="2022-04" db="EMBL/GenBank/DDBJ databases">
        <title>Complete genome of Methanoplanus endosymbiosus DSM 3599.</title>
        <authorList>
            <person name="Chen S.-C."/>
            <person name="You Y.-T."/>
            <person name="Zhou Y.-Z."/>
            <person name="Lai M.-C."/>
        </authorList>
    </citation>
    <scope>NUCLEOTIDE SEQUENCE</scope>
    <source>
        <strain evidence="3">DSM 3599</strain>
    </source>
</reference>
<dbReference type="InterPro" id="IPR013762">
    <property type="entry name" value="Integrase-like_cat_sf"/>
</dbReference>
<evidence type="ECO:0000313" key="3">
    <source>
        <dbReference type="EMBL" id="UUX93764.1"/>
    </source>
</evidence>
<dbReference type="RefSeq" id="WP_257743900.1">
    <property type="nucleotide sequence ID" value="NZ_CP096115.1"/>
</dbReference>
<dbReference type="EMBL" id="CP096115">
    <property type="protein sequence ID" value="UUX93764.1"/>
    <property type="molecule type" value="Genomic_DNA"/>
</dbReference>
<protein>
    <submittedName>
        <fullName evidence="3">Tyrosine-type recombinase/integrase</fullName>
    </submittedName>
</protein>
<evidence type="ECO:0000259" key="2">
    <source>
        <dbReference type="PROSITE" id="PS51898"/>
    </source>
</evidence>
<gene>
    <name evidence="3" type="ORF">L6E24_06530</name>
</gene>
<sequence>MKLFCDFIQPDKRKDYFSDIKPRRPKVPPKDHITCEDIDLILGVIENLRDKVLLNFMFETGARRSEIVNVRIKDVRIHLNYGEVFLRGKAGERMVEFINSIPDVQEWFRHHKFNKDPDAPL</sequence>
<dbReference type="PROSITE" id="PS51898">
    <property type="entry name" value="TYR_RECOMBINASE"/>
    <property type="match status" value="1"/>
</dbReference>
<dbReference type="GO" id="GO:0006310">
    <property type="term" value="P:DNA recombination"/>
    <property type="evidence" value="ECO:0007669"/>
    <property type="project" value="UniProtKB-KW"/>
</dbReference>
<dbReference type="Pfam" id="PF00589">
    <property type="entry name" value="Phage_integrase"/>
    <property type="match status" value="1"/>
</dbReference>
<dbReference type="Gene3D" id="1.10.443.10">
    <property type="entry name" value="Intergrase catalytic core"/>
    <property type="match status" value="1"/>
</dbReference>
<evidence type="ECO:0000313" key="4">
    <source>
        <dbReference type="Proteomes" id="UP001060368"/>
    </source>
</evidence>
<dbReference type="AlphaFoldDB" id="A0A9E7TLF1"/>
<dbReference type="Proteomes" id="UP001060368">
    <property type="component" value="Chromosome"/>
</dbReference>
<dbReference type="GeneID" id="74307339"/>
<dbReference type="SUPFAM" id="SSF56349">
    <property type="entry name" value="DNA breaking-rejoining enzymes"/>
    <property type="match status" value="1"/>
</dbReference>
<keyword evidence="4" id="KW-1185">Reference proteome</keyword>
<dbReference type="GO" id="GO:0003677">
    <property type="term" value="F:DNA binding"/>
    <property type="evidence" value="ECO:0007669"/>
    <property type="project" value="InterPro"/>
</dbReference>
<dbReference type="KEGG" id="mend:L6E24_06530"/>
<proteinExistence type="predicted"/>
<dbReference type="InterPro" id="IPR011010">
    <property type="entry name" value="DNA_brk_join_enz"/>
</dbReference>
<name>A0A9E7TLF1_9EURY</name>
<dbReference type="InterPro" id="IPR002104">
    <property type="entry name" value="Integrase_catalytic"/>
</dbReference>
<evidence type="ECO:0000256" key="1">
    <source>
        <dbReference type="ARBA" id="ARBA00023172"/>
    </source>
</evidence>
<organism evidence="3 4">
    <name type="scientific">Methanoplanus endosymbiosus</name>
    <dbReference type="NCBI Taxonomy" id="33865"/>
    <lineage>
        <taxon>Archaea</taxon>
        <taxon>Methanobacteriati</taxon>
        <taxon>Methanobacteriota</taxon>
        <taxon>Stenosarchaea group</taxon>
        <taxon>Methanomicrobia</taxon>
        <taxon>Methanomicrobiales</taxon>
        <taxon>Methanomicrobiaceae</taxon>
        <taxon>Methanoplanus</taxon>
    </lineage>
</organism>
<feature type="domain" description="Tyr recombinase" evidence="2">
    <location>
        <begin position="28"/>
        <end position="121"/>
    </location>
</feature>
<accession>A0A9E7TLF1</accession>